<dbReference type="PANTHER" id="PTHR19359:SF95">
    <property type="entry name" value="CYTOCHROME B5 TYPE B"/>
    <property type="match status" value="1"/>
</dbReference>
<dbReference type="OrthoDB" id="260519at2759"/>
<keyword evidence="7" id="KW-1185">Reference proteome</keyword>
<evidence type="ECO:0000259" key="5">
    <source>
        <dbReference type="PROSITE" id="PS50255"/>
    </source>
</evidence>
<dbReference type="PROSITE" id="PS50255">
    <property type="entry name" value="CYTOCHROME_B5_2"/>
    <property type="match status" value="1"/>
</dbReference>
<dbReference type="InterPro" id="IPR001199">
    <property type="entry name" value="Cyt_B5-like_heme/steroid-bd"/>
</dbReference>
<dbReference type="SUPFAM" id="SSF55856">
    <property type="entry name" value="Cytochrome b5-like heme/steroid binding domain"/>
    <property type="match status" value="1"/>
</dbReference>
<dbReference type="PANTHER" id="PTHR19359">
    <property type="entry name" value="CYTOCHROME B5"/>
    <property type="match status" value="1"/>
</dbReference>
<dbReference type="InterPro" id="IPR050668">
    <property type="entry name" value="Cytochrome_b5"/>
</dbReference>
<dbReference type="SMART" id="SM01117">
    <property type="entry name" value="Cyt-b5"/>
    <property type="match status" value="1"/>
</dbReference>
<keyword evidence="3" id="KW-0408">Iron</keyword>
<gene>
    <name evidence="6" type="ORF">PECAL_5P13290</name>
</gene>
<protein>
    <recommendedName>
        <fullName evidence="5">Cytochrome b5 heme-binding domain-containing protein</fullName>
    </recommendedName>
</protein>
<comment type="caution">
    <text evidence="6">The sequence shown here is derived from an EMBL/GenBank/DDBJ whole genome shotgun (WGS) entry which is preliminary data.</text>
</comment>
<dbReference type="GO" id="GO:0046872">
    <property type="term" value="F:metal ion binding"/>
    <property type="evidence" value="ECO:0007669"/>
    <property type="project" value="UniProtKB-KW"/>
</dbReference>
<keyword evidence="1" id="KW-0349">Heme</keyword>
<comment type="similarity">
    <text evidence="4">Belongs to the cytochrome b5 family.</text>
</comment>
<dbReference type="Proteomes" id="UP000789595">
    <property type="component" value="Unassembled WGS sequence"/>
</dbReference>
<sequence>MAWRRGTQNQQAGAIRKGHVKEFLVPSSKKLATEEEQCALKVVDAPTQSACAYARYRDLPPAFRDAVDAHGCVHVHFHEHPAHVQRLVIDDSIPEGCISLNDVQRLNNRVCVHDAPSMTLYRGRHEALDAREAAIGATDVVVKPDSELAAVVFEVRRRDASKDVSIDAVKLSASLGKHCFGCVVTVPEVHVLTIDDVVVVARVVEVRADREDDDDEDNDDDDEYRGVVTASTAAYVITDGAAPPGTRILLENGVEVPPKNQQVDCVDVTCSDDEVFPVKRALLRPCLALTKAAQAGRGKYTSAEEIRVPLDCCTFDRVLLYLQHERRGAPFRFDPTLAPELLEAALALKIRGLEEDCRKVLGSFEERVRKSPIRLDEVRRRNAKGSQTTPRGETWLLLDGMVLDISRWLSEHPGGDSIIPQQALNCDSTVMFELYHVSRQSFLYLREFYVGELHPDDLADVPLPNKLPPGGDGGASPAFLAELRRHTRWRLTKEELVFPAWKSF</sequence>
<reference evidence="6" key="1">
    <citation type="submission" date="2021-11" db="EMBL/GenBank/DDBJ databases">
        <authorList>
            <consortium name="Genoscope - CEA"/>
            <person name="William W."/>
        </authorList>
    </citation>
    <scope>NUCLEOTIDE SEQUENCE</scope>
</reference>
<organism evidence="6 7">
    <name type="scientific">Pelagomonas calceolata</name>
    <dbReference type="NCBI Taxonomy" id="35677"/>
    <lineage>
        <taxon>Eukaryota</taxon>
        <taxon>Sar</taxon>
        <taxon>Stramenopiles</taxon>
        <taxon>Ochrophyta</taxon>
        <taxon>Pelagophyceae</taxon>
        <taxon>Pelagomonadales</taxon>
        <taxon>Pelagomonadaceae</taxon>
        <taxon>Pelagomonas</taxon>
    </lineage>
</organism>
<evidence type="ECO:0000256" key="4">
    <source>
        <dbReference type="ARBA" id="ARBA00038168"/>
    </source>
</evidence>
<dbReference type="Pfam" id="PF00173">
    <property type="entry name" value="Cyt-b5"/>
    <property type="match status" value="1"/>
</dbReference>
<evidence type="ECO:0000256" key="3">
    <source>
        <dbReference type="ARBA" id="ARBA00023004"/>
    </source>
</evidence>
<dbReference type="GO" id="GO:0016020">
    <property type="term" value="C:membrane"/>
    <property type="evidence" value="ECO:0007669"/>
    <property type="project" value="TreeGrafter"/>
</dbReference>
<evidence type="ECO:0000313" key="6">
    <source>
        <dbReference type="EMBL" id="CAH0376722.1"/>
    </source>
</evidence>
<proteinExistence type="inferred from homology"/>
<evidence type="ECO:0000256" key="1">
    <source>
        <dbReference type="ARBA" id="ARBA00022617"/>
    </source>
</evidence>
<dbReference type="GO" id="GO:0020037">
    <property type="term" value="F:heme binding"/>
    <property type="evidence" value="ECO:0007669"/>
    <property type="project" value="TreeGrafter"/>
</dbReference>
<evidence type="ECO:0000313" key="7">
    <source>
        <dbReference type="Proteomes" id="UP000789595"/>
    </source>
</evidence>
<dbReference type="Gene3D" id="3.10.120.10">
    <property type="entry name" value="Cytochrome b5-like heme/steroid binding domain"/>
    <property type="match status" value="1"/>
</dbReference>
<feature type="domain" description="Cytochrome b5 heme-binding" evidence="5">
    <location>
        <begin position="370"/>
        <end position="454"/>
    </location>
</feature>
<dbReference type="InterPro" id="IPR036400">
    <property type="entry name" value="Cyt_B5-like_heme/steroid_sf"/>
</dbReference>
<keyword evidence="2" id="KW-0479">Metal-binding</keyword>
<accession>A0A8J2SZ62</accession>
<evidence type="ECO:0000256" key="2">
    <source>
        <dbReference type="ARBA" id="ARBA00022723"/>
    </source>
</evidence>
<dbReference type="EMBL" id="CAKKNE010000005">
    <property type="protein sequence ID" value="CAH0376722.1"/>
    <property type="molecule type" value="Genomic_DNA"/>
</dbReference>
<dbReference type="AlphaFoldDB" id="A0A8J2SZ62"/>
<name>A0A8J2SZ62_9STRA</name>